<feature type="chain" id="PRO_5041025037" description="Endolytic peptidoglycan transglycosylase RlpA" evidence="4">
    <location>
        <begin position="25"/>
        <end position="339"/>
    </location>
</feature>
<dbReference type="Gene3D" id="2.40.40.10">
    <property type="entry name" value="RlpA-like domain"/>
    <property type="match status" value="1"/>
</dbReference>
<keyword evidence="3 4" id="KW-0961">Cell wall biogenesis/degradation</keyword>
<dbReference type="CDD" id="cd22268">
    <property type="entry name" value="DPBB_RlpA-like"/>
    <property type="match status" value="1"/>
</dbReference>
<dbReference type="Gene3D" id="3.30.70.1070">
    <property type="entry name" value="Sporulation related repeat"/>
    <property type="match status" value="1"/>
</dbReference>
<feature type="region of interest" description="Disordered" evidence="6">
    <location>
        <begin position="189"/>
        <end position="218"/>
    </location>
</feature>
<evidence type="ECO:0000256" key="6">
    <source>
        <dbReference type="SAM" id="MobiDB-lite"/>
    </source>
</evidence>
<dbReference type="GO" id="GO:0042834">
    <property type="term" value="F:peptidoglycan binding"/>
    <property type="evidence" value="ECO:0007669"/>
    <property type="project" value="InterPro"/>
</dbReference>
<dbReference type="EMBL" id="PSNY01000003">
    <property type="protein sequence ID" value="PPE71119.1"/>
    <property type="molecule type" value="Genomic_DNA"/>
</dbReference>
<keyword evidence="8" id="KW-0449">Lipoprotein</keyword>
<feature type="domain" description="SPOR" evidence="7">
    <location>
        <begin position="260"/>
        <end position="339"/>
    </location>
</feature>
<dbReference type="InterPro" id="IPR036680">
    <property type="entry name" value="SPOR-like_sf"/>
</dbReference>
<feature type="compositionally biased region" description="Pro residues" evidence="6">
    <location>
        <begin position="206"/>
        <end position="218"/>
    </location>
</feature>
<evidence type="ECO:0000259" key="7">
    <source>
        <dbReference type="PROSITE" id="PS51724"/>
    </source>
</evidence>
<name>A0A2S5T828_9BURK</name>
<dbReference type="PANTHER" id="PTHR34183">
    <property type="entry name" value="ENDOLYTIC PEPTIDOGLYCAN TRANSGLYCOSYLASE RLPA"/>
    <property type="match status" value="1"/>
</dbReference>
<proteinExistence type="inferred from homology"/>
<evidence type="ECO:0000256" key="4">
    <source>
        <dbReference type="HAMAP-Rule" id="MF_02071"/>
    </source>
</evidence>
<dbReference type="SUPFAM" id="SSF50685">
    <property type="entry name" value="Barwin-like endoglucanases"/>
    <property type="match status" value="1"/>
</dbReference>
<comment type="caution">
    <text evidence="8">The sequence shown here is derived from an EMBL/GenBank/DDBJ whole genome shotgun (WGS) entry which is preliminary data.</text>
</comment>
<keyword evidence="2 4" id="KW-0456">Lyase</keyword>
<feature type="region of interest" description="Disordered" evidence="6">
    <location>
        <begin position="37"/>
        <end position="62"/>
    </location>
</feature>
<dbReference type="InterPro" id="IPR034718">
    <property type="entry name" value="RlpA"/>
</dbReference>
<protein>
    <recommendedName>
        <fullName evidence="4">Endolytic peptidoglycan transglycosylase RlpA</fullName>
        <ecNumber evidence="4">4.2.2.-</ecNumber>
    </recommendedName>
</protein>
<feature type="compositionally biased region" description="Pro residues" evidence="6">
    <location>
        <begin position="242"/>
        <end position="258"/>
    </location>
</feature>
<dbReference type="Pfam" id="PF03330">
    <property type="entry name" value="DPBB_1"/>
    <property type="match status" value="1"/>
</dbReference>
<organism evidence="8 10">
    <name type="scientific">Caldimonas thermodepolymerans</name>
    <dbReference type="NCBI Taxonomy" id="215580"/>
    <lineage>
        <taxon>Bacteria</taxon>
        <taxon>Pseudomonadati</taxon>
        <taxon>Pseudomonadota</taxon>
        <taxon>Betaproteobacteria</taxon>
        <taxon>Burkholderiales</taxon>
        <taxon>Sphaerotilaceae</taxon>
        <taxon>Caldimonas</taxon>
    </lineage>
</organism>
<keyword evidence="1 4" id="KW-0732">Signal</keyword>
<feature type="region of interest" description="Disordered" evidence="6">
    <location>
        <begin position="242"/>
        <end position="261"/>
    </location>
</feature>
<keyword evidence="10" id="KW-1185">Reference proteome</keyword>
<dbReference type="InterPro" id="IPR007730">
    <property type="entry name" value="SPOR-like_dom"/>
</dbReference>
<dbReference type="InterPro" id="IPR009009">
    <property type="entry name" value="RlpA-like_DPBB"/>
</dbReference>
<dbReference type="NCBIfam" id="TIGR00413">
    <property type="entry name" value="rlpA"/>
    <property type="match status" value="1"/>
</dbReference>
<evidence type="ECO:0000256" key="1">
    <source>
        <dbReference type="ARBA" id="ARBA00022729"/>
    </source>
</evidence>
<dbReference type="RefSeq" id="WP_104356380.1">
    <property type="nucleotide sequence ID" value="NZ_CALFFA010000016.1"/>
</dbReference>
<comment type="similarity">
    <text evidence="4 5">Belongs to the RlpA family.</text>
</comment>
<accession>A0A2S5T828</accession>
<dbReference type="GO" id="GO:0000270">
    <property type="term" value="P:peptidoglycan metabolic process"/>
    <property type="evidence" value="ECO:0007669"/>
    <property type="project" value="UniProtKB-UniRule"/>
</dbReference>
<evidence type="ECO:0000313" key="9">
    <source>
        <dbReference type="EMBL" id="TCP07668.1"/>
    </source>
</evidence>
<dbReference type="HAMAP" id="MF_02071">
    <property type="entry name" value="RlpA"/>
    <property type="match status" value="1"/>
</dbReference>
<evidence type="ECO:0000313" key="10">
    <source>
        <dbReference type="Proteomes" id="UP000239406"/>
    </source>
</evidence>
<evidence type="ECO:0000256" key="5">
    <source>
        <dbReference type="RuleBase" id="RU003495"/>
    </source>
</evidence>
<dbReference type="Proteomes" id="UP000239406">
    <property type="component" value="Unassembled WGS sequence"/>
</dbReference>
<evidence type="ECO:0000313" key="11">
    <source>
        <dbReference type="Proteomes" id="UP000294772"/>
    </source>
</evidence>
<feature type="signal peptide" evidence="4">
    <location>
        <begin position="1"/>
        <end position="24"/>
    </location>
</feature>
<reference evidence="9 11" key="2">
    <citation type="submission" date="2019-03" db="EMBL/GenBank/DDBJ databases">
        <title>Genomic Encyclopedia of Type Strains, Phase IV (KMG-IV): sequencing the most valuable type-strain genomes for metagenomic binning, comparative biology and taxonomic classification.</title>
        <authorList>
            <person name="Goeker M."/>
        </authorList>
    </citation>
    <scope>NUCLEOTIDE SEQUENCE [LARGE SCALE GENOMIC DNA]</scope>
    <source>
        <strain evidence="9 11">DSM 15264</strain>
    </source>
</reference>
<dbReference type="InterPro" id="IPR012997">
    <property type="entry name" value="RplA"/>
</dbReference>
<dbReference type="Pfam" id="PF05036">
    <property type="entry name" value="SPOR"/>
    <property type="match status" value="1"/>
</dbReference>
<dbReference type="SUPFAM" id="SSF110997">
    <property type="entry name" value="Sporulation related repeat"/>
    <property type="match status" value="1"/>
</dbReference>
<gene>
    <name evidence="4" type="primary">rlpA</name>
    <name evidence="8" type="ORF">C1702_03940</name>
    <name evidence="9" type="ORF">EV676_104224</name>
</gene>
<dbReference type="EMBL" id="SLXF01000004">
    <property type="protein sequence ID" value="TCP07668.1"/>
    <property type="molecule type" value="Genomic_DNA"/>
</dbReference>
<dbReference type="OrthoDB" id="9779128at2"/>
<dbReference type="PANTHER" id="PTHR34183:SF1">
    <property type="entry name" value="ENDOLYTIC PEPTIDOGLYCAN TRANSGLYCOSYLASE RLPA"/>
    <property type="match status" value="1"/>
</dbReference>
<feature type="compositionally biased region" description="Low complexity" evidence="6">
    <location>
        <begin position="195"/>
        <end position="205"/>
    </location>
</feature>
<dbReference type="GO" id="GO:0008932">
    <property type="term" value="F:lytic endotransglycosylase activity"/>
    <property type="evidence" value="ECO:0007669"/>
    <property type="project" value="UniProtKB-UniRule"/>
</dbReference>
<evidence type="ECO:0000256" key="2">
    <source>
        <dbReference type="ARBA" id="ARBA00023239"/>
    </source>
</evidence>
<dbReference type="AlphaFoldDB" id="A0A2S5T828"/>
<dbReference type="InterPro" id="IPR036908">
    <property type="entry name" value="RlpA-like_sf"/>
</dbReference>
<dbReference type="PROSITE" id="PS51724">
    <property type="entry name" value="SPOR"/>
    <property type="match status" value="1"/>
</dbReference>
<dbReference type="Proteomes" id="UP000294772">
    <property type="component" value="Unassembled WGS sequence"/>
</dbReference>
<evidence type="ECO:0000313" key="8">
    <source>
        <dbReference type="EMBL" id="PPE71119.1"/>
    </source>
</evidence>
<evidence type="ECO:0000256" key="3">
    <source>
        <dbReference type="ARBA" id="ARBA00023316"/>
    </source>
</evidence>
<reference evidence="8 10" key="1">
    <citation type="submission" date="2018-02" db="EMBL/GenBank/DDBJ databases">
        <title>Reclassifiation of [Polyangium] brachysporum DSM 7029 as Guopingzhaonella breviflexa gen. nov., sp. nov., a member of the family Comamonadaceae.</title>
        <authorList>
            <person name="Tang B."/>
        </authorList>
    </citation>
    <scope>NUCLEOTIDE SEQUENCE [LARGE SCALE GENOMIC DNA]</scope>
    <source>
        <strain evidence="8 10">DSM 15344</strain>
    </source>
</reference>
<dbReference type="EC" id="4.2.2.-" evidence="4"/>
<dbReference type="GO" id="GO:0071555">
    <property type="term" value="P:cell wall organization"/>
    <property type="evidence" value="ECO:0007669"/>
    <property type="project" value="UniProtKB-KW"/>
</dbReference>
<dbReference type="FunFam" id="2.40.40.10:FF:000003">
    <property type="entry name" value="Endolytic peptidoglycan transglycosylase RlpA"/>
    <property type="match status" value="1"/>
</dbReference>
<comment type="function">
    <text evidence="4">Lytic transglycosylase with a strong preference for naked glycan strands that lack stem peptides.</text>
</comment>
<sequence length="339" mass="35301" precursor="true">MSGLPPSLRAPALAAALCAAAVLAGCGSAPKRGGGYYKDDGPGANPPAGLSSKPDAEPRIEPYARGTLRPYTALGRSFMPITDDRPFRQRGLASWYGRKFHGKPTASGEPYDMYEMTAAHPTLPLPSYARVRHLASGREVIVRVNDRGPFHDGRIIDLSYAAALKLGFVQQGSAMVEVERITHADIRAGTWQRSPAPEATAVAQAPAPPPPAPAPAPVPAPAPAVVPVAAPVTVAAAPAAPAPAAEPAPAPPPAPAPAAAPASGGFWVQLGAFRQREGADSFRRQVADEAGWLSPLLAVFDDASLFRLQAGPYATRDEAAGIAERIRDALKLVPLIVER</sequence>